<name>A0A5C8D5A3_9SPIR</name>
<dbReference type="PANTHER" id="PTHR30606:SF10">
    <property type="entry name" value="PHOSPHATIDYLINOSITOL MANNOSIDE ACYLTRANSFERASE"/>
    <property type="match status" value="1"/>
</dbReference>
<evidence type="ECO:0000313" key="9">
    <source>
        <dbReference type="Proteomes" id="UP000324638"/>
    </source>
</evidence>
<evidence type="ECO:0000256" key="3">
    <source>
        <dbReference type="ARBA" id="ARBA00022519"/>
    </source>
</evidence>
<dbReference type="GO" id="GO:0009247">
    <property type="term" value="P:glycolipid biosynthetic process"/>
    <property type="evidence" value="ECO:0007669"/>
    <property type="project" value="UniProtKB-ARBA"/>
</dbReference>
<evidence type="ECO:0000256" key="6">
    <source>
        <dbReference type="ARBA" id="ARBA00023315"/>
    </source>
</evidence>
<dbReference type="RefSeq" id="WP_147738432.1">
    <property type="nucleotide sequence ID" value="NZ_SAXU01000001.1"/>
</dbReference>
<evidence type="ECO:0000256" key="5">
    <source>
        <dbReference type="ARBA" id="ARBA00023136"/>
    </source>
</evidence>
<dbReference type="EMBL" id="SAXU01000001">
    <property type="protein sequence ID" value="TXJ20193.1"/>
    <property type="molecule type" value="Genomic_DNA"/>
</dbReference>
<keyword evidence="3" id="KW-0997">Cell inner membrane</keyword>
<reference evidence="8 9" key="1">
    <citation type="journal article" date="1992" name="Lakartidningen">
        <title>[Penicillin V and not amoxicillin is the first choice preparation in acute otitis].</title>
        <authorList>
            <person name="Kamme C."/>
            <person name="Lundgren K."/>
            <person name="Prellner K."/>
        </authorList>
    </citation>
    <scope>NUCLEOTIDE SEQUENCE [LARGE SCALE GENOMIC DNA]</scope>
    <source>
        <strain evidence="8 9">513A</strain>
    </source>
</reference>
<dbReference type="GO" id="GO:0016746">
    <property type="term" value="F:acyltransferase activity"/>
    <property type="evidence" value="ECO:0007669"/>
    <property type="project" value="UniProtKB-KW"/>
</dbReference>
<keyword evidence="4 8" id="KW-0808">Transferase</keyword>
<proteinExistence type="predicted"/>
<evidence type="ECO:0000256" key="7">
    <source>
        <dbReference type="SAM" id="Phobius"/>
    </source>
</evidence>
<sequence>MKHWSEGKEIGNNWKIFLSIAVYKIFGRSLMIIYLIFPVSFMYFIYCFISGRIKASRDFLKRISKYNKKVKSNIFHSYKHLLSFIISICEKYAAWNGDIPLKDLILQTKENYNKVIDLLKSKKGMIILFAHVGNIELLRALAVISEGNPIKNCKINIIIDFKLNKNINILMAFAKNNKNNFVNFIDASNIGADTIIAMESKLNNGEIIAIAGDRTSSKSDKFNLINFLGDEAPFPYGAFLIPVLLKYPTYYFFALREKDKIIPKRYDFYIYESKVLSDIQNKKLTKDNKNRISLELTKEFVKIIEEMVIKYPYQWYNMYYFWNKEN</sequence>
<dbReference type="AlphaFoldDB" id="A0A5C8D5A3"/>
<comment type="subcellular location">
    <subcellularLocation>
        <location evidence="1">Cell inner membrane</location>
    </subcellularLocation>
</comment>
<protein>
    <submittedName>
        <fullName evidence="8">Glycosyl transferase family 2</fullName>
    </submittedName>
</protein>
<feature type="transmembrane region" description="Helical" evidence="7">
    <location>
        <begin position="31"/>
        <end position="49"/>
    </location>
</feature>
<evidence type="ECO:0000256" key="2">
    <source>
        <dbReference type="ARBA" id="ARBA00022475"/>
    </source>
</evidence>
<keyword evidence="5 7" id="KW-0472">Membrane</keyword>
<keyword evidence="7" id="KW-0812">Transmembrane</keyword>
<dbReference type="InterPro" id="IPR004960">
    <property type="entry name" value="LipA_acyltrans"/>
</dbReference>
<dbReference type="Proteomes" id="UP000324638">
    <property type="component" value="Unassembled WGS sequence"/>
</dbReference>
<accession>A0A5C8D5A3</accession>
<evidence type="ECO:0000256" key="4">
    <source>
        <dbReference type="ARBA" id="ARBA00022679"/>
    </source>
</evidence>
<comment type="caution">
    <text evidence="8">The sequence shown here is derived from an EMBL/GenBank/DDBJ whole genome shotgun (WGS) entry which is preliminary data.</text>
</comment>
<dbReference type="GO" id="GO:0005886">
    <property type="term" value="C:plasma membrane"/>
    <property type="evidence" value="ECO:0007669"/>
    <property type="project" value="UniProtKB-SubCell"/>
</dbReference>
<gene>
    <name evidence="8" type="ORF">EPJ79_03305</name>
</gene>
<evidence type="ECO:0000313" key="8">
    <source>
        <dbReference type="EMBL" id="TXJ20193.1"/>
    </source>
</evidence>
<organism evidence="8 9">
    <name type="scientific">Brachyspira aalborgi</name>
    <dbReference type="NCBI Taxonomy" id="29522"/>
    <lineage>
        <taxon>Bacteria</taxon>
        <taxon>Pseudomonadati</taxon>
        <taxon>Spirochaetota</taxon>
        <taxon>Spirochaetia</taxon>
        <taxon>Brachyspirales</taxon>
        <taxon>Brachyspiraceae</taxon>
        <taxon>Brachyspira</taxon>
    </lineage>
</organism>
<dbReference type="PANTHER" id="PTHR30606">
    <property type="entry name" value="LIPID A BIOSYNTHESIS LAUROYL ACYLTRANSFERASE"/>
    <property type="match status" value="1"/>
</dbReference>
<keyword evidence="2" id="KW-1003">Cell membrane</keyword>
<keyword evidence="7" id="KW-1133">Transmembrane helix</keyword>
<keyword evidence="6" id="KW-0012">Acyltransferase</keyword>
<evidence type="ECO:0000256" key="1">
    <source>
        <dbReference type="ARBA" id="ARBA00004533"/>
    </source>
</evidence>